<accession>A0A1J0KK74</accession>
<reference evidence="1" key="1">
    <citation type="submission" date="2016-09" db="EMBL/GenBank/DDBJ databases">
        <title>Viral assemblage variation in an Arctic shelf seafloor.</title>
        <authorList>
            <person name="Nguyen T.T."/>
            <person name="Robertsen E.M."/>
            <person name="Landfald B."/>
        </authorList>
    </citation>
    <scope>NUCLEOTIDE SEQUENCE</scope>
</reference>
<proteinExistence type="predicted"/>
<dbReference type="EMBL" id="KX828615">
    <property type="protein sequence ID" value="APC94138.1"/>
    <property type="molecule type" value="Genomic_DNA"/>
</dbReference>
<name>A0A1J0KK74_9VIRU</name>
<evidence type="ECO:0000313" key="1">
    <source>
        <dbReference type="EMBL" id="APC94138.1"/>
    </source>
</evidence>
<organism evidence="1">
    <name type="scientific">uncultured marine virus</name>
    <dbReference type="NCBI Taxonomy" id="186617"/>
    <lineage>
        <taxon>Viruses</taxon>
        <taxon>environmental samples</taxon>
    </lineage>
</organism>
<sequence length="298" mass="32058">MPKSLGQIHTVNYLMPVTATSGNKLNIDLPGQLTEQLQTLIRAGTYHKVVGIDMNVTSGTTLGGGQITGRLLYYAPTKGRCDAFRDAFQSMKEVMKTQGINMHENKLYDFRAPINDDGTVAFFPNQATLDGTNGLCLNNVATPGASVFGVHNESVRPQFTGAPGDAYKTGFDTVLSTAYTTATGNIKPDFVLNDAVPYTGNRDVASIDYESIPFTVSYTPDTTDIAIDFQWRPDPALFLAVMCGQLQVVVEEANFDGGATPAGGLELNIAVMVSGWKSIMGDPSKKSRSNKKKVKPNA</sequence>
<protein>
    <submittedName>
        <fullName evidence="1">Uncharacterized protein</fullName>
    </submittedName>
</protein>